<dbReference type="Gramene" id="C.cajan_14479.t">
    <property type="protein sequence ID" value="C.cajan_14479.t"/>
    <property type="gene ID" value="C.cajan_14479"/>
</dbReference>
<proteinExistence type="predicted"/>
<dbReference type="Pfam" id="PF07727">
    <property type="entry name" value="RVT_2"/>
    <property type="match status" value="1"/>
</dbReference>
<accession>A0A151SXI8</accession>
<dbReference type="AlphaFoldDB" id="A0A151SXI8"/>
<dbReference type="InterPro" id="IPR013103">
    <property type="entry name" value="RVT_2"/>
</dbReference>
<reference evidence="2 3" key="1">
    <citation type="journal article" date="2012" name="Nat. Biotechnol.">
        <title>Draft genome sequence of pigeonpea (Cajanus cajan), an orphan legume crop of resource-poor farmers.</title>
        <authorList>
            <person name="Varshney R.K."/>
            <person name="Chen W."/>
            <person name="Li Y."/>
            <person name="Bharti A.K."/>
            <person name="Saxena R.K."/>
            <person name="Schlueter J.A."/>
            <person name="Donoghue M.T."/>
            <person name="Azam S."/>
            <person name="Fan G."/>
            <person name="Whaley A.M."/>
            <person name="Farmer A.D."/>
            <person name="Sheridan J."/>
            <person name="Iwata A."/>
            <person name="Tuteja R."/>
            <person name="Penmetsa R.V."/>
            <person name="Wu W."/>
            <person name="Upadhyaya H.D."/>
            <person name="Yang S.P."/>
            <person name="Shah T."/>
            <person name="Saxena K.B."/>
            <person name="Michael T."/>
            <person name="McCombie W.R."/>
            <person name="Yang B."/>
            <person name="Zhang G."/>
            <person name="Yang H."/>
            <person name="Wang J."/>
            <person name="Spillane C."/>
            <person name="Cook D.R."/>
            <person name="May G.D."/>
            <person name="Xu X."/>
            <person name="Jackson S.A."/>
        </authorList>
    </citation>
    <scope>NUCLEOTIDE SEQUENCE [LARGE SCALE GENOMIC DNA]</scope>
    <source>
        <strain evidence="3">cv. Asha</strain>
    </source>
</reference>
<keyword evidence="3" id="KW-1185">Reference proteome</keyword>
<evidence type="ECO:0000313" key="3">
    <source>
        <dbReference type="Proteomes" id="UP000075243"/>
    </source>
</evidence>
<evidence type="ECO:0000313" key="2">
    <source>
        <dbReference type="EMBL" id="KYP59473.1"/>
    </source>
</evidence>
<dbReference type="STRING" id="3821.A0A151SXI8"/>
<dbReference type="EMBL" id="CM003612">
    <property type="protein sequence ID" value="KYP59473.1"/>
    <property type="molecule type" value="Genomic_DNA"/>
</dbReference>
<organism evidence="2 3">
    <name type="scientific">Cajanus cajan</name>
    <name type="common">Pigeon pea</name>
    <name type="synonym">Cajanus indicus</name>
    <dbReference type="NCBI Taxonomy" id="3821"/>
    <lineage>
        <taxon>Eukaryota</taxon>
        <taxon>Viridiplantae</taxon>
        <taxon>Streptophyta</taxon>
        <taxon>Embryophyta</taxon>
        <taxon>Tracheophyta</taxon>
        <taxon>Spermatophyta</taxon>
        <taxon>Magnoliopsida</taxon>
        <taxon>eudicotyledons</taxon>
        <taxon>Gunneridae</taxon>
        <taxon>Pentapetalae</taxon>
        <taxon>rosids</taxon>
        <taxon>fabids</taxon>
        <taxon>Fabales</taxon>
        <taxon>Fabaceae</taxon>
        <taxon>Papilionoideae</taxon>
        <taxon>50 kb inversion clade</taxon>
        <taxon>NPAAA clade</taxon>
        <taxon>indigoferoid/millettioid clade</taxon>
        <taxon>Phaseoleae</taxon>
        <taxon>Cajanus</taxon>
    </lineage>
</organism>
<feature type="domain" description="Reverse transcriptase Ty1/copia-type" evidence="1">
    <location>
        <begin position="11"/>
        <end position="69"/>
    </location>
</feature>
<sequence length="101" mass="11864">MDDEIHAIEKNETWELTKLPTYISPIGMKLVYKTKYNSNGEVDRFKARLIAKGYQQKLDIDYFEIFAHVAFEMKNLGLMSHFIGIEVVQQDDEIFISKKNM</sequence>
<protein>
    <recommendedName>
        <fullName evidence="1">Reverse transcriptase Ty1/copia-type domain-containing protein</fullName>
    </recommendedName>
</protein>
<name>A0A151SXI8_CAJCA</name>
<evidence type="ECO:0000259" key="1">
    <source>
        <dbReference type="Pfam" id="PF07727"/>
    </source>
</evidence>
<gene>
    <name evidence="2" type="ORF">KK1_014909</name>
</gene>
<dbReference type="Proteomes" id="UP000075243">
    <property type="component" value="Chromosome 10"/>
</dbReference>